<name>A0A6J1FNQ6_CUCMO</name>
<sequence>MLQMMEAAMPFTAMIMVESTDVIISTLIKVAMAKGMNNLVFLVYSNALATFLLLPFLLFSSRNNLGAPLSFSMILAFFLLGLNGSVGELLANTGINYSSPVLLSAMANLIPIFTVFLAVIFRMERLDFKRSSGKAKCLGTIIAVSGAFLITLYKGPVLIMSSSQSVGQEAVALSQKPNWVFGGFLFLMVCFLSSTWKIAQTWFVSVYPNKKITSVFFFTFFVTVQTAAFAVFIKTNPTVWQVRPDIEMVTIVFSAIFGSMVRTGVHIWCLQRKGPVFVAMFKPLGMVIAVALAVSFLRESLCLGSVIGSVVIGCGFYSVIWGQIKQLELDLDLPPPSTSESPSASLLHHSSSLQHTQDNNFGTSLVGRV</sequence>
<dbReference type="RefSeq" id="XP_022939785.1">
    <property type="nucleotide sequence ID" value="XM_023084017.1"/>
</dbReference>
<feature type="transmembrane region" description="Helical" evidence="6">
    <location>
        <begin position="65"/>
        <end position="82"/>
    </location>
</feature>
<dbReference type="GeneID" id="111445562"/>
<evidence type="ECO:0000259" key="7">
    <source>
        <dbReference type="Pfam" id="PF00892"/>
    </source>
</evidence>
<dbReference type="PANTHER" id="PTHR31218">
    <property type="entry name" value="WAT1-RELATED PROTEIN"/>
    <property type="match status" value="1"/>
</dbReference>
<keyword evidence="4 6" id="KW-1133">Transmembrane helix</keyword>
<reference evidence="9" key="1">
    <citation type="submission" date="2025-08" db="UniProtKB">
        <authorList>
            <consortium name="RefSeq"/>
        </authorList>
    </citation>
    <scope>IDENTIFICATION</scope>
    <source>
        <tissue evidence="9">Young leaves</tissue>
    </source>
</reference>
<organism evidence="8 9">
    <name type="scientific">Cucurbita moschata</name>
    <name type="common">Winter crookneck squash</name>
    <name type="synonym">Cucurbita pepo var. moschata</name>
    <dbReference type="NCBI Taxonomy" id="3662"/>
    <lineage>
        <taxon>Eukaryota</taxon>
        <taxon>Viridiplantae</taxon>
        <taxon>Streptophyta</taxon>
        <taxon>Embryophyta</taxon>
        <taxon>Tracheophyta</taxon>
        <taxon>Spermatophyta</taxon>
        <taxon>Magnoliopsida</taxon>
        <taxon>eudicotyledons</taxon>
        <taxon>Gunneridae</taxon>
        <taxon>Pentapetalae</taxon>
        <taxon>rosids</taxon>
        <taxon>fabids</taxon>
        <taxon>Cucurbitales</taxon>
        <taxon>Cucurbitaceae</taxon>
        <taxon>Cucurbiteae</taxon>
        <taxon>Cucurbita</taxon>
    </lineage>
</organism>
<comment type="subcellular location">
    <subcellularLocation>
        <location evidence="1 6">Membrane</location>
        <topology evidence="1 6">Multi-pass membrane protein</topology>
    </subcellularLocation>
</comment>
<keyword evidence="8" id="KW-1185">Reference proteome</keyword>
<dbReference type="Proteomes" id="UP000504609">
    <property type="component" value="Unplaced"/>
</dbReference>
<accession>A0A6J1FNQ6</accession>
<feature type="domain" description="EamA" evidence="7">
    <location>
        <begin position="24"/>
        <end position="151"/>
    </location>
</feature>
<feature type="transmembrane region" description="Helical" evidence="6">
    <location>
        <begin position="39"/>
        <end position="58"/>
    </location>
</feature>
<evidence type="ECO:0000256" key="3">
    <source>
        <dbReference type="ARBA" id="ARBA00022692"/>
    </source>
</evidence>
<feature type="transmembrane region" description="Helical" evidence="6">
    <location>
        <begin position="276"/>
        <end position="297"/>
    </location>
</feature>
<proteinExistence type="inferred from homology"/>
<gene>
    <name evidence="9" type="primary">LOC111445562</name>
</gene>
<dbReference type="Pfam" id="PF00892">
    <property type="entry name" value="EamA"/>
    <property type="match status" value="1"/>
</dbReference>
<evidence type="ECO:0000256" key="5">
    <source>
        <dbReference type="ARBA" id="ARBA00023136"/>
    </source>
</evidence>
<evidence type="ECO:0000313" key="9">
    <source>
        <dbReference type="RefSeq" id="XP_022939785.1"/>
    </source>
</evidence>
<dbReference type="SUPFAM" id="SSF103481">
    <property type="entry name" value="Multidrug resistance efflux transporter EmrE"/>
    <property type="match status" value="1"/>
</dbReference>
<feature type="transmembrane region" description="Helical" evidence="6">
    <location>
        <begin position="102"/>
        <end position="123"/>
    </location>
</feature>
<evidence type="ECO:0000313" key="8">
    <source>
        <dbReference type="Proteomes" id="UP000504609"/>
    </source>
</evidence>
<evidence type="ECO:0000256" key="2">
    <source>
        <dbReference type="ARBA" id="ARBA00007635"/>
    </source>
</evidence>
<dbReference type="GO" id="GO:0022857">
    <property type="term" value="F:transmembrane transporter activity"/>
    <property type="evidence" value="ECO:0007669"/>
    <property type="project" value="InterPro"/>
</dbReference>
<dbReference type="InterPro" id="IPR030184">
    <property type="entry name" value="WAT1-related"/>
</dbReference>
<evidence type="ECO:0000256" key="4">
    <source>
        <dbReference type="ARBA" id="ARBA00022989"/>
    </source>
</evidence>
<comment type="similarity">
    <text evidence="2 6">Belongs to the drug/metabolite transporter (DMT) superfamily. Plant drug/metabolite exporter (P-DME) (TC 2.A.7.4) family.</text>
</comment>
<feature type="transmembrane region" description="Helical" evidence="6">
    <location>
        <begin position="211"/>
        <end position="233"/>
    </location>
</feature>
<protein>
    <recommendedName>
        <fullName evidence="6">WAT1-related protein</fullName>
    </recommendedName>
</protein>
<dbReference type="InterPro" id="IPR000620">
    <property type="entry name" value="EamA_dom"/>
</dbReference>
<feature type="transmembrane region" description="Helical" evidence="6">
    <location>
        <begin position="135"/>
        <end position="159"/>
    </location>
</feature>
<feature type="transmembrane region" description="Helical" evidence="6">
    <location>
        <begin position="303"/>
        <end position="321"/>
    </location>
</feature>
<evidence type="ECO:0000256" key="6">
    <source>
        <dbReference type="RuleBase" id="RU363077"/>
    </source>
</evidence>
<keyword evidence="3 6" id="KW-0812">Transmembrane</keyword>
<keyword evidence="5 6" id="KW-0472">Membrane</keyword>
<feature type="transmembrane region" description="Helical" evidence="6">
    <location>
        <begin position="248"/>
        <end position="269"/>
    </location>
</feature>
<evidence type="ECO:0000256" key="1">
    <source>
        <dbReference type="ARBA" id="ARBA00004141"/>
    </source>
</evidence>
<dbReference type="GO" id="GO:0016020">
    <property type="term" value="C:membrane"/>
    <property type="evidence" value="ECO:0007669"/>
    <property type="project" value="UniProtKB-SubCell"/>
</dbReference>
<feature type="transmembrane region" description="Helical" evidence="6">
    <location>
        <begin position="179"/>
        <end position="199"/>
    </location>
</feature>
<dbReference type="AlphaFoldDB" id="A0A6J1FNQ6"/>
<dbReference type="InterPro" id="IPR037185">
    <property type="entry name" value="EmrE-like"/>
</dbReference>